<evidence type="ECO:0000259" key="1">
    <source>
        <dbReference type="Pfam" id="PF04717"/>
    </source>
</evidence>
<feature type="domain" description="Gp5/Type VI secretion system Vgr protein OB-fold" evidence="1">
    <location>
        <begin position="390"/>
        <end position="458"/>
    </location>
</feature>
<name>A0ABU0VQZ0_9GAMM</name>
<dbReference type="RefSeq" id="WP_262943287.1">
    <property type="nucleotide sequence ID" value="NZ_JAIQCT010000047.1"/>
</dbReference>
<accession>A0ABU0VQZ0</accession>
<dbReference type="InterPro" id="IPR006531">
    <property type="entry name" value="Gp5/Vgr_OB"/>
</dbReference>
<keyword evidence="3" id="KW-1185">Reference proteome</keyword>
<dbReference type="InterPro" id="IPR037026">
    <property type="entry name" value="Vgr_OB-fold_dom_sf"/>
</dbReference>
<evidence type="ECO:0000313" key="3">
    <source>
        <dbReference type="Proteomes" id="UP001177872"/>
    </source>
</evidence>
<reference evidence="2" key="1">
    <citation type="submission" date="2023-07" db="EMBL/GenBank/DDBJ databases">
        <title>In vitro acaricidal activity of Serratia ureilytica strains isolated from Mimosa pudica nodules againts the dust mite Tyrophagus putrescentiae.</title>
        <authorList>
            <person name="Wong-Villareal A."/>
            <person name="Cerqueda-Garcia D."/>
        </authorList>
    </citation>
    <scope>NUCLEOTIDE SEQUENCE</scope>
    <source>
        <strain evidence="2">UTS2</strain>
    </source>
</reference>
<evidence type="ECO:0000313" key="2">
    <source>
        <dbReference type="EMBL" id="MDQ1863857.1"/>
    </source>
</evidence>
<dbReference type="Pfam" id="PF04717">
    <property type="entry name" value="Phage_base_V"/>
    <property type="match status" value="1"/>
</dbReference>
<dbReference type="Proteomes" id="UP001177872">
    <property type="component" value="Unassembled WGS sequence"/>
</dbReference>
<proteinExistence type="predicted"/>
<dbReference type="Pfam" id="PF05954">
    <property type="entry name" value="Phage_GPD"/>
    <property type="match status" value="1"/>
</dbReference>
<dbReference type="EMBL" id="JAVCZN010000014">
    <property type="protein sequence ID" value="MDQ1863857.1"/>
    <property type="molecule type" value="Genomic_DNA"/>
</dbReference>
<protein>
    <submittedName>
        <fullName evidence="2">Contractile injection system protein, VgrG/Pvc8 family</fullName>
    </submittedName>
</protein>
<sequence>MSFFDKRIRDAVDHGKMPGAADSLRETKVDAPPVLSMLLGGKELNAQQVFIQRVQVRHAVNEIPTATVVLSMAQTSTGNYAALDQVLSRGKVGQPATLKVDKQTVFIGVVGAVQVTSGKQGWQVRVRLKHPLQGLKATIRSRVWKAQQDAALVRDLLANHKVAVGTITLDGGAAVQRMQWNCTDWHFLRALLGLHGAWLWPKSDGKVVLQTPKLAGKSVQISGTSGPGVVPVEMAEWTFSGLQHSAGVTIRSWDLSTQKTVKKIGKGATLGHGGLAPTMVAPLGGESDLLQTGQWDFPLQQAYADGVLTAQWAQSVQGSLTLTGYHTCQVGDTVSLEAFGTHLTGQGLVTQVSYQFSRSEPAGNTVIGFGLDEETASLPTLPVPTGLVMGTVASFKADPKGKWNRLPVTIPVLGTEVVWARMGHVYASKDSGVTFYPEVGDEVALAFVGSDPVIVAALHNPERAAAIEPSAKNAKKGIVLRHGGKRAEWSTDREQHTMTLALGDDKKPEQHLLWDATKGLVATHEKGDVKVDIKTGEAIWTVKKNLVLTVDEQLTVTGKTGMKMGSDKDIQLVAKMKLHGTGNEGAKLTSGDSMLALTPEAMKVSAVQTTVQGKESVTITSDAAVALKGRAEVTMNSSGKVAVAGAEVTVKGQAEVSVEAGAAVKVAGATTDLGGAGVTHVKGSLVNLG</sequence>
<dbReference type="Gene3D" id="2.40.50.230">
    <property type="entry name" value="Gp5 N-terminal domain"/>
    <property type="match status" value="1"/>
</dbReference>
<gene>
    <name evidence="2" type="ORF">Q6237_23015</name>
</gene>
<organism evidence="2 3">
    <name type="scientific">Serratia ureilytica</name>
    <dbReference type="NCBI Taxonomy" id="300181"/>
    <lineage>
        <taxon>Bacteria</taxon>
        <taxon>Pseudomonadati</taxon>
        <taxon>Pseudomonadota</taxon>
        <taxon>Gammaproteobacteria</taxon>
        <taxon>Enterobacterales</taxon>
        <taxon>Yersiniaceae</taxon>
        <taxon>Serratia</taxon>
    </lineage>
</organism>
<comment type="caution">
    <text evidence="2">The sequence shown here is derived from an EMBL/GenBank/DDBJ whole genome shotgun (WGS) entry which is preliminary data.</text>
</comment>
<dbReference type="SUPFAM" id="SSF69255">
    <property type="entry name" value="gp5 N-terminal domain-like"/>
    <property type="match status" value="1"/>
</dbReference>
<dbReference type="SUPFAM" id="SSF69279">
    <property type="entry name" value="Phage tail proteins"/>
    <property type="match status" value="1"/>
</dbReference>